<gene>
    <name evidence="1" type="primary">tnpB</name>
    <name evidence="1" type="ORF">FRD01_22460</name>
</gene>
<reference evidence="1 2" key="1">
    <citation type="submission" date="2019-08" db="EMBL/GenBank/DDBJ databases">
        <authorList>
            <person name="Liang Q."/>
        </authorList>
    </citation>
    <scope>NUCLEOTIDE SEQUENCE [LARGE SCALE GENOMIC DNA]</scope>
    <source>
        <strain evidence="1 2">V1718</strain>
    </source>
</reference>
<dbReference type="AlphaFoldDB" id="A0A5B8XYA9"/>
<evidence type="ECO:0000313" key="2">
    <source>
        <dbReference type="Proteomes" id="UP000321595"/>
    </source>
</evidence>
<dbReference type="OrthoDB" id="9801450at2"/>
<evidence type="ECO:0000313" key="1">
    <source>
        <dbReference type="EMBL" id="QED29948.1"/>
    </source>
</evidence>
<dbReference type="PANTHER" id="PTHR36455:SF1">
    <property type="entry name" value="BLR8292 PROTEIN"/>
    <property type="match status" value="1"/>
</dbReference>
<dbReference type="PANTHER" id="PTHR36455">
    <property type="match status" value="1"/>
</dbReference>
<dbReference type="Proteomes" id="UP000321595">
    <property type="component" value="Chromosome"/>
</dbReference>
<accession>A0A5B8XYA9</accession>
<sequence>MMLSFASSVRILIGIKPVDMRKGVDGLCQLAEAELGGDIYSGAVFVFLSRPRDKIKILTWDTGGFVVLY</sequence>
<dbReference type="InterPro" id="IPR008878">
    <property type="entry name" value="Transposase_IS66_Orf2"/>
</dbReference>
<dbReference type="KEGG" id="bbae:FRD01_22460"/>
<dbReference type="NCBIfam" id="NF033819">
    <property type="entry name" value="IS66_TnpB"/>
    <property type="match status" value="1"/>
</dbReference>
<dbReference type="EMBL" id="CP042467">
    <property type="protein sequence ID" value="QED29948.1"/>
    <property type="molecule type" value="Genomic_DNA"/>
</dbReference>
<dbReference type="RefSeq" id="WP_146963192.1">
    <property type="nucleotide sequence ID" value="NZ_CP042467.1"/>
</dbReference>
<protein>
    <submittedName>
        <fullName evidence="1">IS66 family insertion sequence element accessory protein TnpB</fullName>
    </submittedName>
</protein>
<proteinExistence type="predicted"/>
<keyword evidence="2" id="KW-1185">Reference proteome</keyword>
<dbReference type="Pfam" id="PF05717">
    <property type="entry name" value="TnpB_IS66"/>
    <property type="match status" value="1"/>
</dbReference>
<organism evidence="1 2">
    <name type="scientific">Microvenator marinus</name>
    <dbReference type="NCBI Taxonomy" id="2600177"/>
    <lineage>
        <taxon>Bacteria</taxon>
        <taxon>Deltaproteobacteria</taxon>
        <taxon>Bradymonadales</taxon>
        <taxon>Microvenatoraceae</taxon>
        <taxon>Microvenator</taxon>
    </lineage>
</organism>
<name>A0A5B8XYA9_9DELT</name>